<organism evidence="18 19">
    <name type="scientific">Lysobacter brunescens</name>
    <dbReference type="NCBI Taxonomy" id="262323"/>
    <lineage>
        <taxon>Bacteria</taxon>
        <taxon>Pseudomonadati</taxon>
        <taxon>Pseudomonadota</taxon>
        <taxon>Gammaproteobacteria</taxon>
        <taxon>Lysobacterales</taxon>
        <taxon>Lysobacteraceae</taxon>
        <taxon>Lysobacter</taxon>
    </lineage>
</organism>
<dbReference type="PROSITE" id="PS50093">
    <property type="entry name" value="PKD"/>
    <property type="match status" value="1"/>
</dbReference>
<proteinExistence type="predicted"/>
<evidence type="ECO:0000256" key="2">
    <source>
        <dbReference type="ARBA" id="ARBA00001913"/>
    </source>
</evidence>
<keyword evidence="6" id="KW-0964">Secreted</keyword>
<dbReference type="PANTHER" id="PTHR13062:SF9">
    <property type="entry name" value="MICROBIAL COLLAGENASE"/>
    <property type="match status" value="1"/>
</dbReference>
<dbReference type="CDD" id="cd00146">
    <property type="entry name" value="PKD"/>
    <property type="match status" value="1"/>
</dbReference>
<accession>A0ABW2YEX6</accession>
<dbReference type="Pfam" id="PF04151">
    <property type="entry name" value="PPC"/>
    <property type="match status" value="1"/>
</dbReference>
<keyword evidence="8" id="KW-0479">Metal-binding</keyword>
<evidence type="ECO:0000256" key="10">
    <source>
        <dbReference type="ARBA" id="ARBA00022801"/>
    </source>
</evidence>
<dbReference type="PRINTS" id="PR00931">
    <property type="entry name" value="MICOLLPTASE"/>
</dbReference>
<feature type="domain" description="PKD" evidence="17">
    <location>
        <begin position="700"/>
        <end position="784"/>
    </location>
</feature>
<comment type="catalytic activity">
    <reaction evidence="1">
        <text>Digestion of native collagen in the triple helical region at Xaa-|-Gly bonds. With synthetic peptides, a preference is shown for Gly at P3 and P1', Pro and Ala at P2 and P2', and hydroxyproline, Ala or Arg at P3'.</text>
        <dbReference type="EC" id="3.4.24.3"/>
    </reaction>
</comment>
<evidence type="ECO:0000313" key="19">
    <source>
        <dbReference type="Proteomes" id="UP001597110"/>
    </source>
</evidence>
<evidence type="ECO:0000256" key="3">
    <source>
        <dbReference type="ARBA" id="ARBA00001947"/>
    </source>
</evidence>
<protein>
    <recommendedName>
        <fullName evidence="5">microbial collagenase</fullName>
        <ecNumber evidence="5">3.4.24.3</ecNumber>
    </recommendedName>
</protein>
<dbReference type="PANTHER" id="PTHR13062">
    <property type="entry name" value="COLLAGENASE"/>
    <property type="match status" value="1"/>
</dbReference>
<comment type="cofactor">
    <cofactor evidence="2">
        <name>Ca(2+)</name>
        <dbReference type="ChEBI" id="CHEBI:29108"/>
    </cofactor>
</comment>
<reference evidence="19" key="1">
    <citation type="journal article" date="2019" name="Int. J. Syst. Evol. Microbiol.">
        <title>The Global Catalogue of Microorganisms (GCM) 10K type strain sequencing project: providing services to taxonomists for standard genome sequencing and annotation.</title>
        <authorList>
            <consortium name="The Broad Institute Genomics Platform"/>
            <consortium name="The Broad Institute Genome Sequencing Center for Infectious Disease"/>
            <person name="Wu L."/>
            <person name="Ma J."/>
        </authorList>
    </citation>
    <scope>NUCLEOTIDE SEQUENCE [LARGE SCALE GENOMIC DNA]</scope>
    <source>
        <strain evidence="19">CCUG 55585</strain>
    </source>
</reference>
<dbReference type="Gene3D" id="3.40.30.160">
    <property type="entry name" value="Collagenase ColT, N-terminal domain"/>
    <property type="match status" value="1"/>
</dbReference>
<dbReference type="Pfam" id="PF01752">
    <property type="entry name" value="Peptidase_M9"/>
    <property type="match status" value="1"/>
</dbReference>
<comment type="subcellular location">
    <subcellularLocation>
        <location evidence="4">Secreted</location>
    </subcellularLocation>
</comment>
<dbReference type="InterPro" id="IPR022409">
    <property type="entry name" value="PKD/Chitinase_dom"/>
</dbReference>
<keyword evidence="9 16" id="KW-0732">Signal</keyword>
<keyword evidence="13" id="KW-0843">Virulence</keyword>
<evidence type="ECO:0000256" key="6">
    <source>
        <dbReference type="ARBA" id="ARBA00022525"/>
    </source>
</evidence>
<keyword evidence="19" id="KW-1185">Reference proteome</keyword>
<dbReference type="InterPro" id="IPR002169">
    <property type="entry name" value="Peptidase_M9A/M9B"/>
</dbReference>
<evidence type="ECO:0000256" key="11">
    <source>
        <dbReference type="ARBA" id="ARBA00022833"/>
    </source>
</evidence>
<dbReference type="InterPro" id="IPR007280">
    <property type="entry name" value="Peptidase_C_arc/bac"/>
</dbReference>
<dbReference type="InterPro" id="IPR013783">
    <property type="entry name" value="Ig-like_fold"/>
</dbReference>
<evidence type="ECO:0000256" key="7">
    <source>
        <dbReference type="ARBA" id="ARBA00022670"/>
    </source>
</evidence>
<evidence type="ECO:0000256" key="13">
    <source>
        <dbReference type="ARBA" id="ARBA00023026"/>
    </source>
</evidence>
<dbReference type="Pfam" id="PF08453">
    <property type="entry name" value="Peptidase_M9_N"/>
    <property type="match status" value="1"/>
</dbReference>
<keyword evidence="11" id="KW-0862">Zinc</keyword>
<evidence type="ECO:0000256" key="5">
    <source>
        <dbReference type="ARBA" id="ARBA00012653"/>
    </source>
</evidence>
<evidence type="ECO:0000256" key="16">
    <source>
        <dbReference type="SAM" id="SignalP"/>
    </source>
</evidence>
<dbReference type="SMART" id="SM00089">
    <property type="entry name" value="PKD"/>
    <property type="match status" value="1"/>
</dbReference>
<dbReference type="InterPro" id="IPR013661">
    <property type="entry name" value="Peptidase_M9_N_dom"/>
</dbReference>
<name>A0ABW2YEX6_9GAMM</name>
<dbReference type="EC" id="3.4.24.3" evidence="5"/>
<keyword evidence="15" id="KW-0865">Zymogen</keyword>
<dbReference type="EMBL" id="JBHTIF010000001">
    <property type="protein sequence ID" value="MFD0725805.1"/>
    <property type="molecule type" value="Genomic_DNA"/>
</dbReference>
<evidence type="ECO:0000313" key="18">
    <source>
        <dbReference type="EMBL" id="MFD0725805.1"/>
    </source>
</evidence>
<gene>
    <name evidence="18" type="ORF">ACFQ0E_09360</name>
</gene>
<comment type="cofactor">
    <cofactor evidence="3">
        <name>Zn(2+)</name>
        <dbReference type="ChEBI" id="CHEBI:29105"/>
    </cofactor>
</comment>
<dbReference type="SUPFAM" id="SSF49299">
    <property type="entry name" value="PKD domain"/>
    <property type="match status" value="1"/>
</dbReference>
<keyword evidence="10 18" id="KW-0378">Hydrolase</keyword>
<dbReference type="RefSeq" id="WP_386823386.1">
    <property type="nucleotide sequence ID" value="NZ_JBHTIF010000001.1"/>
</dbReference>
<dbReference type="InterPro" id="IPR000601">
    <property type="entry name" value="PKD_dom"/>
</dbReference>
<evidence type="ECO:0000256" key="8">
    <source>
        <dbReference type="ARBA" id="ARBA00022723"/>
    </source>
</evidence>
<dbReference type="Pfam" id="PF18911">
    <property type="entry name" value="PKD_4"/>
    <property type="match status" value="1"/>
</dbReference>
<feature type="chain" id="PRO_5045968338" description="microbial collagenase" evidence="16">
    <location>
        <begin position="27"/>
        <end position="1000"/>
    </location>
</feature>
<evidence type="ECO:0000256" key="15">
    <source>
        <dbReference type="ARBA" id="ARBA00023145"/>
    </source>
</evidence>
<evidence type="ECO:0000256" key="1">
    <source>
        <dbReference type="ARBA" id="ARBA00000424"/>
    </source>
</evidence>
<evidence type="ECO:0000256" key="12">
    <source>
        <dbReference type="ARBA" id="ARBA00022837"/>
    </source>
</evidence>
<evidence type="ECO:0000256" key="4">
    <source>
        <dbReference type="ARBA" id="ARBA00004613"/>
    </source>
</evidence>
<evidence type="ECO:0000259" key="17">
    <source>
        <dbReference type="PROSITE" id="PS50093"/>
    </source>
</evidence>
<comment type="caution">
    <text evidence="18">The sequence shown here is derived from an EMBL/GenBank/DDBJ whole genome shotgun (WGS) entry which is preliminary data.</text>
</comment>
<sequence length="1000" mass="106755">MSFVQNKRKALLLGASAAAVAVLSYAATTGQWFAAETRAGQGGAMHASVQHAGAAHAAPAAHANEHARMPGSPFVASASRRMPSLEDQIVGGHIQTRPLSANARMPRQPAVAREHTSYDHGHSRKDMLRRPSFRTPHAYRLRTGRAASIAAVCSPTSFQSLSGSALVSAVKSADVTCINELFSLSGSTAFNTFRESQMVTIANALRGSASAYNGTNADSTLQLIVFLRAGYYVQFYDPAVGSYGQPLKSAIGPALDAFYNNANFGLVNDTHGEILAEYVTLIDSSTENARMLPAVKRLLSSYGSGHNAYYWMKVAVNNTFTVMFRGHQNADFRTLVQSDTSIVDSLYNFANANFSRLGTAEDYMVVNAGREAARFLQYTGSLKTLASSRVKALGDRSSITGVSAPLWVGLGDLVNYYDAANCSYYSMCNFQARVEAAALPITHTCSPTLKIRAQSMTASELSSTCSIVAGQENYFHNQLATGRTPVANDNNTALEMVVFNSSTDYGTYAGAIFGIDTNNGGMYLEGNPATVGNQARFIAYEAEWVLPSFEIWNLTHEYVHYLDGRFNLYGDFGASIAKKTVWWIEGLAEYMSYSYRNLTYTAAQQQAANGTYSLSTIFQNDYNSGQTRVYNWGYLAVRYMFEKRRPQVTSILGFVRPGNYNGYESFMNGIGTQYNADFKAWLPCVANPNASGCGGTVNTPPVANFSVTTNGLVASFTDGSSDPDGSIASRSWNFGDGTTSTATSPSKTYATAGTYSVVLTVTDNNGATATRTQSVTVTAVTPPTETVLANGVARTGLAAATGQKLAFVMDVPAGATNLKFTMAGGTGDADLYVRYGSAPTSTAYDCRPYLSGNGETCSIANVQAGRYYVMVNAYSTFSGVSLTGSYTASTALPECTAARADELGRNCSRSNLSATQGNYVYMYLLVPPGTSQLRLTASGGTGNADLYASTVSWATTSSSYVSRNAGNGESIVIANPPSGYLYVSLHAATTFSGVKVSAEY</sequence>
<dbReference type="Gene3D" id="1.10.390.20">
    <property type="match status" value="1"/>
</dbReference>
<evidence type="ECO:0000256" key="9">
    <source>
        <dbReference type="ARBA" id="ARBA00022729"/>
    </source>
</evidence>
<dbReference type="Proteomes" id="UP001597110">
    <property type="component" value="Unassembled WGS sequence"/>
</dbReference>
<dbReference type="GO" id="GO:0004222">
    <property type="term" value="F:metalloendopeptidase activity"/>
    <property type="evidence" value="ECO:0007669"/>
    <property type="project" value="UniProtKB-EC"/>
</dbReference>
<feature type="signal peptide" evidence="16">
    <location>
        <begin position="1"/>
        <end position="26"/>
    </location>
</feature>
<keyword evidence="12" id="KW-0106">Calcium</keyword>
<dbReference type="Gene3D" id="2.60.120.380">
    <property type="match status" value="2"/>
</dbReference>
<evidence type="ECO:0000256" key="14">
    <source>
        <dbReference type="ARBA" id="ARBA00023049"/>
    </source>
</evidence>
<dbReference type="InterPro" id="IPR035986">
    <property type="entry name" value="PKD_dom_sf"/>
</dbReference>
<dbReference type="Gene3D" id="2.60.40.10">
    <property type="entry name" value="Immunoglobulins"/>
    <property type="match status" value="1"/>
</dbReference>
<keyword evidence="7" id="KW-0645">Protease</keyword>
<keyword evidence="14" id="KW-0482">Metalloprotease</keyword>